<dbReference type="Proteomes" id="UP000184192">
    <property type="component" value="Unassembled WGS sequence"/>
</dbReference>
<sequence>MKIRNNDLSSRNIDIDISDGVSIHLYKEEYNELIRLLLPSMEQEIKDAHAIQEKAMTLHMDCWNFLKEVREHFYDCSDGEYCLRKELSEVNEDKLFETLDKFSKLLGFA</sequence>
<accession>A0A1M6IVA0</accession>
<reference evidence="2" key="1">
    <citation type="submission" date="2016-11" db="EMBL/GenBank/DDBJ databases">
        <authorList>
            <person name="Varghese N."/>
            <person name="Submissions S."/>
        </authorList>
    </citation>
    <scope>NUCLEOTIDE SEQUENCE [LARGE SCALE GENOMIC DNA]</scope>
    <source>
        <strain evidence="2">DSM 26884</strain>
    </source>
</reference>
<dbReference type="AlphaFoldDB" id="A0A1M6IVA0"/>
<dbReference type="GeneID" id="92713673"/>
<evidence type="ECO:0000313" key="1">
    <source>
        <dbReference type="EMBL" id="SHJ38385.1"/>
    </source>
</evidence>
<organism evidence="1 2">
    <name type="scientific">Bacteroides stercorirosoris</name>
    <dbReference type="NCBI Taxonomy" id="871324"/>
    <lineage>
        <taxon>Bacteria</taxon>
        <taxon>Pseudomonadati</taxon>
        <taxon>Bacteroidota</taxon>
        <taxon>Bacteroidia</taxon>
        <taxon>Bacteroidales</taxon>
        <taxon>Bacteroidaceae</taxon>
        <taxon>Bacteroides</taxon>
    </lineage>
</organism>
<dbReference type="RefSeq" id="WP_025834324.1">
    <property type="nucleotide sequence ID" value="NZ_FQZN01000025.1"/>
</dbReference>
<proteinExistence type="predicted"/>
<protein>
    <submittedName>
        <fullName evidence="1">Uncharacterized protein</fullName>
    </submittedName>
</protein>
<dbReference type="EMBL" id="FQZN01000025">
    <property type="protein sequence ID" value="SHJ38385.1"/>
    <property type="molecule type" value="Genomic_DNA"/>
</dbReference>
<evidence type="ECO:0000313" key="2">
    <source>
        <dbReference type="Proteomes" id="UP000184192"/>
    </source>
</evidence>
<gene>
    <name evidence="1" type="ORF">SAMN05444350_12542</name>
</gene>
<name>A0A1M6IVA0_9BACE</name>
<keyword evidence="2" id="KW-1185">Reference proteome</keyword>